<feature type="compositionally biased region" description="Acidic residues" evidence="1">
    <location>
        <begin position="125"/>
        <end position="134"/>
    </location>
</feature>
<name>R0G8N5_9BRAS</name>
<evidence type="ECO:0000256" key="1">
    <source>
        <dbReference type="SAM" id="MobiDB-lite"/>
    </source>
</evidence>
<gene>
    <name evidence="2" type="ORF">CARUB_v10015119mg</name>
</gene>
<feature type="region of interest" description="Disordered" evidence="1">
    <location>
        <begin position="125"/>
        <end position="150"/>
    </location>
</feature>
<reference evidence="3" key="1">
    <citation type="journal article" date="2013" name="Nat. Genet.">
        <title>The Capsella rubella genome and the genomic consequences of rapid mating system evolution.</title>
        <authorList>
            <person name="Slotte T."/>
            <person name="Hazzouri K.M."/>
            <person name="Agren J.A."/>
            <person name="Koenig D."/>
            <person name="Maumus F."/>
            <person name="Guo Y.L."/>
            <person name="Steige K."/>
            <person name="Platts A.E."/>
            <person name="Escobar J.S."/>
            <person name="Newman L.K."/>
            <person name="Wang W."/>
            <person name="Mandakova T."/>
            <person name="Vello E."/>
            <person name="Smith L.M."/>
            <person name="Henz S.R."/>
            <person name="Steffen J."/>
            <person name="Takuno S."/>
            <person name="Brandvain Y."/>
            <person name="Coop G."/>
            <person name="Andolfatto P."/>
            <person name="Hu T.T."/>
            <person name="Blanchette M."/>
            <person name="Clark R.M."/>
            <person name="Quesneville H."/>
            <person name="Nordborg M."/>
            <person name="Gaut B.S."/>
            <person name="Lysak M.A."/>
            <person name="Jenkins J."/>
            <person name="Grimwood J."/>
            <person name="Chapman J."/>
            <person name="Prochnik S."/>
            <person name="Shu S."/>
            <person name="Rokhsar D."/>
            <person name="Schmutz J."/>
            <person name="Weigel D."/>
            <person name="Wright S.I."/>
        </authorList>
    </citation>
    <scope>NUCLEOTIDE SEQUENCE [LARGE SCALE GENOMIC DNA]</scope>
    <source>
        <strain evidence="3">cv. Monte Gargano</strain>
    </source>
</reference>
<evidence type="ECO:0008006" key="4">
    <source>
        <dbReference type="Google" id="ProtNLM"/>
    </source>
</evidence>
<sequence>MDDITFSVYHSGNWVISEEGDDAYVDGEVHVIECKPEDFFKTLRTELAEASYRKKVWYAFPFEENKERKEVCKMDHSFKKMCEGARWVWVINVFLIATEASEEDEEIDGDICEEEQRIERSVADQLEEDDEEEFDYHNTPPNSDGEDDEETYVRCKAGSGELKMDQVFDSIEEFKEALVDYSLKNGSNIKLTRWGREKCSAECGVENLSQRGRKEKMNHQQRRRLQGRGGLCIVVDVEKLVTM</sequence>
<organism evidence="2 3">
    <name type="scientific">Capsella rubella</name>
    <dbReference type="NCBI Taxonomy" id="81985"/>
    <lineage>
        <taxon>Eukaryota</taxon>
        <taxon>Viridiplantae</taxon>
        <taxon>Streptophyta</taxon>
        <taxon>Embryophyta</taxon>
        <taxon>Tracheophyta</taxon>
        <taxon>Spermatophyta</taxon>
        <taxon>Magnoliopsida</taxon>
        <taxon>eudicotyledons</taxon>
        <taxon>Gunneridae</taxon>
        <taxon>Pentapetalae</taxon>
        <taxon>rosids</taxon>
        <taxon>malvids</taxon>
        <taxon>Brassicales</taxon>
        <taxon>Brassicaceae</taxon>
        <taxon>Camelineae</taxon>
        <taxon>Capsella</taxon>
    </lineage>
</organism>
<dbReference type="AlphaFoldDB" id="R0G8N5"/>
<dbReference type="EMBL" id="KB870807">
    <property type="protein sequence ID" value="EOA31891.1"/>
    <property type="molecule type" value="Genomic_DNA"/>
</dbReference>
<accession>R0G8N5</accession>
<keyword evidence="3" id="KW-1185">Reference proteome</keyword>
<evidence type="ECO:0000313" key="3">
    <source>
        <dbReference type="Proteomes" id="UP000029121"/>
    </source>
</evidence>
<dbReference type="Proteomes" id="UP000029121">
    <property type="component" value="Unassembled WGS sequence"/>
</dbReference>
<dbReference type="OrthoDB" id="1113182at2759"/>
<evidence type="ECO:0000313" key="2">
    <source>
        <dbReference type="EMBL" id="EOA31891.1"/>
    </source>
</evidence>
<dbReference type="KEGG" id="crb:17893948"/>
<protein>
    <recommendedName>
        <fullName evidence="4">Transposase MuDR plant domain-containing protein</fullName>
    </recommendedName>
</protein>
<proteinExistence type="predicted"/>